<proteinExistence type="predicted"/>
<dbReference type="InterPro" id="IPR036322">
    <property type="entry name" value="WD40_repeat_dom_sf"/>
</dbReference>
<evidence type="ECO:0000256" key="2">
    <source>
        <dbReference type="ARBA" id="ARBA00022737"/>
    </source>
</evidence>
<sequence>MNPEIPGYYFDSEKNKYFKIQKSHTAPASAAYSSDAVKRRKVQDRSFQAAKKRAHLVRNHIKRHPISRDTVYGGLLAREFGLDRVAERGRGRVEDGDLTAEAWTRGVVAKGSVSFAPSFARSRYANMPCFYVNGEDTKTGLGVAYATLDEETLVGSHIPMDENDRVHFTRDAPPTSGRALSFRTEMIRCPQVSSIKYHSPSHKILLTSREPDESCGLYFFSPPLTDPEDSSRPHWLLGETNHYQRLSIRHGRRDEWLVHGSTPAPPSSDLICVIGTNSGLLQVQSNETMSWIAPQNTPKGIHAPQEIFAQDFQEGNHNILLAGGRQPRLWVSDLRAPEAQWSFAKHTSSIAHLRSVNPNHILVAGLQNSMALYDMRFLNSRPNGTRPLLTFPDYRNDAHFHIGWDVNPRLGVVAAAQDNGTVRLFSLSSGRRLQNPAVDALRSDTPLKALMFQTMPRERLPSLFVGEGPSLRKFSFGAVNFEDEA</sequence>
<evidence type="ECO:0000256" key="1">
    <source>
        <dbReference type="ARBA" id="ARBA00022574"/>
    </source>
</evidence>
<keyword evidence="2" id="KW-0677">Repeat</keyword>
<dbReference type="OrthoDB" id="128867at2759"/>
<evidence type="ECO:0000313" key="3">
    <source>
        <dbReference type="EMBL" id="KAF7542422.1"/>
    </source>
</evidence>
<dbReference type="AlphaFoldDB" id="A0A9P5LA37"/>
<dbReference type="PANTHER" id="PTHR44472:SF1">
    <property type="entry name" value="DDB1 AND CUL4 ASSOCIATED FACTOR 4"/>
    <property type="match status" value="1"/>
</dbReference>
<dbReference type="EMBL" id="JAANBB010000447">
    <property type="protein sequence ID" value="KAF7542422.1"/>
    <property type="molecule type" value="Genomic_DNA"/>
</dbReference>
<name>A0A9P5LA37_9HYPO</name>
<dbReference type="InterPro" id="IPR015943">
    <property type="entry name" value="WD40/YVTN_repeat-like_dom_sf"/>
</dbReference>
<dbReference type="InterPro" id="IPR052254">
    <property type="entry name" value="CUL4-DDB1_E3_ligase_receptor"/>
</dbReference>
<dbReference type="Gene3D" id="2.130.10.10">
    <property type="entry name" value="YVTN repeat-like/Quinoprotein amine dehydrogenase"/>
    <property type="match status" value="1"/>
</dbReference>
<dbReference type="SUPFAM" id="SSF50978">
    <property type="entry name" value="WD40 repeat-like"/>
    <property type="match status" value="1"/>
</dbReference>
<organism evidence="3 4">
    <name type="scientific">Cylindrodendrum hubeiense</name>
    <dbReference type="NCBI Taxonomy" id="595255"/>
    <lineage>
        <taxon>Eukaryota</taxon>
        <taxon>Fungi</taxon>
        <taxon>Dikarya</taxon>
        <taxon>Ascomycota</taxon>
        <taxon>Pezizomycotina</taxon>
        <taxon>Sordariomycetes</taxon>
        <taxon>Hypocreomycetidae</taxon>
        <taxon>Hypocreales</taxon>
        <taxon>Nectriaceae</taxon>
        <taxon>Cylindrodendrum</taxon>
    </lineage>
</organism>
<reference evidence="3" key="1">
    <citation type="submission" date="2020-03" db="EMBL/GenBank/DDBJ databases">
        <title>Draft Genome Sequence of Cylindrodendrum hubeiense.</title>
        <authorList>
            <person name="Buettner E."/>
            <person name="Kellner H."/>
        </authorList>
    </citation>
    <scope>NUCLEOTIDE SEQUENCE</scope>
    <source>
        <strain evidence="3">IHI 201604</strain>
    </source>
</reference>
<keyword evidence="1" id="KW-0853">WD repeat</keyword>
<keyword evidence="4" id="KW-1185">Reference proteome</keyword>
<evidence type="ECO:0008006" key="5">
    <source>
        <dbReference type="Google" id="ProtNLM"/>
    </source>
</evidence>
<accession>A0A9P5LA37</accession>
<evidence type="ECO:0000313" key="4">
    <source>
        <dbReference type="Proteomes" id="UP000722485"/>
    </source>
</evidence>
<comment type="caution">
    <text evidence="3">The sequence shown here is derived from an EMBL/GenBank/DDBJ whole genome shotgun (WGS) entry which is preliminary data.</text>
</comment>
<dbReference type="Proteomes" id="UP000722485">
    <property type="component" value="Unassembled WGS sequence"/>
</dbReference>
<protein>
    <recommendedName>
        <fullName evidence="5">Myocyte-specific enhancer factor 2d</fullName>
    </recommendedName>
</protein>
<dbReference type="PANTHER" id="PTHR44472">
    <property type="entry name" value="DDB1- AND CUL4-ASSOCIATED FACTOR 4-RELATED"/>
    <property type="match status" value="1"/>
</dbReference>
<gene>
    <name evidence="3" type="ORF">G7Z17_g11581</name>
</gene>
<dbReference type="GO" id="GO:0080008">
    <property type="term" value="C:Cul4-RING E3 ubiquitin ligase complex"/>
    <property type="evidence" value="ECO:0007669"/>
    <property type="project" value="TreeGrafter"/>
</dbReference>